<reference evidence="1" key="1">
    <citation type="journal article" date="2023" name="G3 (Bethesda)">
        <title>A reference genome for the long-term kleptoplast-retaining sea slug Elysia crispata morphotype clarki.</title>
        <authorList>
            <person name="Eastman K.E."/>
            <person name="Pendleton A.L."/>
            <person name="Shaikh M.A."/>
            <person name="Suttiyut T."/>
            <person name="Ogas R."/>
            <person name="Tomko P."/>
            <person name="Gavelis G."/>
            <person name="Widhalm J.R."/>
            <person name="Wisecaver J.H."/>
        </authorList>
    </citation>
    <scope>NUCLEOTIDE SEQUENCE</scope>
    <source>
        <strain evidence="1">ECLA1</strain>
    </source>
</reference>
<keyword evidence="2" id="KW-1185">Reference proteome</keyword>
<gene>
    <name evidence="1" type="ORF">RRG08_031424</name>
</gene>
<evidence type="ECO:0000313" key="2">
    <source>
        <dbReference type="Proteomes" id="UP001283361"/>
    </source>
</evidence>
<proteinExistence type="predicted"/>
<evidence type="ECO:0000313" key="1">
    <source>
        <dbReference type="EMBL" id="KAK3772401.1"/>
    </source>
</evidence>
<organism evidence="1 2">
    <name type="scientific">Elysia crispata</name>
    <name type="common">lettuce slug</name>
    <dbReference type="NCBI Taxonomy" id="231223"/>
    <lineage>
        <taxon>Eukaryota</taxon>
        <taxon>Metazoa</taxon>
        <taxon>Spiralia</taxon>
        <taxon>Lophotrochozoa</taxon>
        <taxon>Mollusca</taxon>
        <taxon>Gastropoda</taxon>
        <taxon>Heterobranchia</taxon>
        <taxon>Euthyneura</taxon>
        <taxon>Panpulmonata</taxon>
        <taxon>Sacoglossa</taxon>
        <taxon>Placobranchoidea</taxon>
        <taxon>Plakobranchidae</taxon>
        <taxon>Elysia</taxon>
    </lineage>
</organism>
<name>A0AAE0ZP25_9GAST</name>
<dbReference type="Gene3D" id="1.20.920.20">
    <property type="match status" value="1"/>
</dbReference>
<protein>
    <submittedName>
        <fullName evidence="1">Uncharacterized protein</fullName>
    </submittedName>
</protein>
<dbReference type="AlphaFoldDB" id="A0AAE0ZP25"/>
<dbReference type="Proteomes" id="UP001283361">
    <property type="component" value="Unassembled WGS sequence"/>
</dbReference>
<sequence>MEEEFDADKMEDDLDTVSRVRRPGAALHSVIMALFLILGESHREMADWKTLADMLSQNEKPEKRPVLRMSKFDPEAVTRDQARLAKKLLAPLTVDKVKAECEAATACFVWSKEKIQEVYDYRRSRGSNVTQTGYYQDISQWCSGVTEHKPLGSRTQTDLKQTENNYVKQSIKIGAISPETSFNSDVTSALKKP</sequence>
<comment type="caution">
    <text evidence="1">The sequence shown here is derived from an EMBL/GenBank/DDBJ whole genome shotgun (WGS) entry which is preliminary data.</text>
</comment>
<accession>A0AAE0ZP25</accession>
<dbReference type="EMBL" id="JAWDGP010003624">
    <property type="protein sequence ID" value="KAK3772401.1"/>
    <property type="molecule type" value="Genomic_DNA"/>
</dbReference>